<accession>A0A9K3Q791</accession>
<dbReference type="EMBL" id="JAGRRH010000002">
    <property type="protein sequence ID" value="KAG7373286.1"/>
    <property type="molecule type" value="Genomic_DNA"/>
</dbReference>
<dbReference type="AlphaFoldDB" id="A0A9K3Q791"/>
<sequence>MLTMCEKMASTHDESGGCGTSFATTQLSSSDIPPSHFLGFRFSQSLWVNWNRLQTLEKWTELAIRPSTAEACHPADRHLFPSDPNHIDDIVALNRQCQTVRSLLNQEISALNVETTEWEPYLVVRPSQIESAGLGLFFEGVDDNHVLPTGSILCYYTGHIHSHTSSRTLTDKCYLMWVCDDILVDPGPLPKIQARYINDPLNEDVINCRYVPDRKLKVRSAVVTTRPIFSGEELFVTYGEAYWNQQPIVGRPLNSARVLKPHL</sequence>
<comment type="caution">
    <text evidence="1">The sequence shown here is derived from an EMBL/GenBank/DDBJ whole genome shotgun (WGS) entry which is preliminary data.</text>
</comment>
<protein>
    <recommendedName>
        <fullName evidence="3">SET domain-containing protein</fullName>
    </recommendedName>
</protein>
<reference evidence="1" key="2">
    <citation type="submission" date="2021-04" db="EMBL/GenBank/DDBJ databases">
        <authorList>
            <person name="Podell S."/>
        </authorList>
    </citation>
    <scope>NUCLEOTIDE SEQUENCE</scope>
    <source>
        <strain evidence="1">Hildebrandi</strain>
    </source>
</reference>
<reference evidence="1" key="1">
    <citation type="journal article" date="2021" name="Sci. Rep.">
        <title>Diploid genomic architecture of Nitzschia inconspicua, an elite biomass production diatom.</title>
        <authorList>
            <person name="Oliver A."/>
            <person name="Podell S."/>
            <person name="Pinowska A."/>
            <person name="Traller J.C."/>
            <person name="Smith S.R."/>
            <person name="McClure R."/>
            <person name="Beliaev A."/>
            <person name="Bohutskyi P."/>
            <person name="Hill E.A."/>
            <person name="Rabines A."/>
            <person name="Zheng H."/>
            <person name="Allen L.Z."/>
            <person name="Kuo A."/>
            <person name="Grigoriev I.V."/>
            <person name="Allen A.E."/>
            <person name="Hazlebeck D."/>
            <person name="Allen E.E."/>
        </authorList>
    </citation>
    <scope>NUCLEOTIDE SEQUENCE</scope>
    <source>
        <strain evidence="1">Hildebrandi</strain>
    </source>
</reference>
<organism evidence="1 2">
    <name type="scientific">Nitzschia inconspicua</name>
    <dbReference type="NCBI Taxonomy" id="303405"/>
    <lineage>
        <taxon>Eukaryota</taxon>
        <taxon>Sar</taxon>
        <taxon>Stramenopiles</taxon>
        <taxon>Ochrophyta</taxon>
        <taxon>Bacillariophyta</taxon>
        <taxon>Bacillariophyceae</taxon>
        <taxon>Bacillariophycidae</taxon>
        <taxon>Bacillariales</taxon>
        <taxon>Bacillariaceae</taxon>
        <taxon>Nitzschia</taxon>
    </lineage>
</organism>
<evidence type="ECO:0000313" key="2">
    <source>
        <dbReference type="Proteomes" id="UP000693970"/>
    </source>
</evidence>
<name>A0A9K3Q791_9STRA</name>
<keyword evidence="2" id="KW-1185">Reference proteome</keyword>
<evidence type="ECO:0000313" key="1">
    <source>
        <dbReference type="EMBL" id="KAG7373286.1"/>
    </source>
</evidence>
<dbReference type="Proteomes" id="UP000693970">
    <property type="component" value="Unassembled WGS sequence"/>
</dbReference>
<proteinExistence type="predicted"/>
<dbReference type="OrthoDB" id="5560686at2759"/>
<evidence type="ECO:0008006" key="3">
    <source>
        <dbReference type="Google" id="ProtNLM"/>
    </source>
</evidence>
<gene>
    <name evidence="1" type="ORF">IV203_034010</name>
</gene>